<keyword evidence="11" id="KW-1185">Reference proteome</keyword>
<dbReference type="Pfam" id="PF06429">
    <property type="entry name" value="Flg_bbr_C"/>
    <property type="match status" value="1"/>
</dbReference>
<feature type="domain" description="Flagellar basal body rod protein N-terminal" evidence="6">
    <location>
        <begin position="6"/>
        <end position="33"/>
    </location>
</feature>
<comment type="function">
    <text evidence="5">A flexible structure which links the flagellar filament to the drive apparatus in the basal body.</text>
</comment>
<keyword evidence="4 5" id="KW-0975">Bacterial flagellum</keyword>
<evidence type="ECO:0000259" key="7">
    <source>
        <dbReference type="Pfam" id="PF06429"/>
    </source>
</evidence>
<dbReference type="GO" id="GO:0009424">
    <property type="term" value="C:bacterial-type flagellum hook"/>
    <property type="evidence" value="ECO:0007669"/>
    <property type="project" value="TreeGrafter"/>
</dbReference>
<evidence type="ECO:0000256" key="5">
    <source>
        <dbReference type="RuleBase" id="RU362116"/>
    </source>
</evidence>
<dbReference type="STRING" id="314283.MED297_02442"/>
<dbReference type="GO" id="GO:0071978">
    <property type="term" value="P:bacterial-type flagellum-dependent swarming motility"/>
    <property type="evidence" value="ECO:0007669"/>
    <property type="project" value="TreeGrafter"/>
</dbReference>
<dbReference type="PANTHER" id="PTHR30435:SF1">
    <property type="entry name" value="FLAGELLAR HOOK PROTEIN FLGE"/>
    <property type="match status" value="1"/>
</dbReference>
<dbReference type="GO" id="GO:0005829">
    <property type="term" value="C:cytosol"/>
    <property type="evidence" value="ECO:0007669"/>
    <property type="project" value="TreeGrafter"/>
</dbReference>
<feature type="domain" description="Flagellar hook protein FlgE/F/G-like D1" evidence="9">
    <location>
        <begin position="83"/>
        <end position="165"/>
    </location>
</feature>
<keyword evidence="10" id="KW-0282">Flagellum</keyword>
<dbReference type="HOGENOM" id="CLU_002553_0_0_6"/>
<name>A4BEL5_9GAMM</name>
<organism evidence="10 11">
    <name type="scientific">Reinekea blandensis MED297</name>
    <dbReference type="NCBI Taxonomy" id="314283"/>
    <lineage>
        <taxon>Bacteria</taxon>
        <taxon>Pseudomonadati</taxon>
        <taxon>Pseudomonadota</taxon>
        <taxon>Gammaproteobacteria</taxon>
        <taxon>Oceanospirillales</taxon>
        <taxon>Saccharospirillaceae</taxon>
        <taxon>Reinekea</taxon>
    </lineage>
</organism>
<dbReference type="RefSeq" id="WP_008047075.1">
    <property type="nucleotide sequence ID" value="NZ_CH724153.1"/>
</dbReference>
<dbReference type="InterPro" id="IPR011491">
    <property type="entry name" value="FlgE_D2"/>
</dbReference>
<keyword evidence="10" id="KW-0966">Cell projection</keyword>
<dbReference type="InterPro" id="IPR001444">
    <property type="entry name" value="Flag_bb_rod_N"/>
</dbReference>
<dbReference type="Pfam" id="PF07559">
    <property type="entry name" value="FlgE_D2"/>
    <property type="match status" value="1"/>
</dbReference>
<evidence type="ECO:0000259" key="8">
    <source>
        <dbReference type="Pfam" id="PF07559"/>
    </source>
</evidence>
<dbReference type="Gene3D" id="2.60.98.20">
    <property type="entry name" value="Flagellar hook protein FlgE"/>
    <property type="match status" value="1"/>
</dbReference>
<dbReference type="InterPro" id="IPR020013">
    <property type="entry name" value="Flagellar_FlgE/F/G"/>
</dbReference>
<dbReference type="PROSITE" id="PS00588">
    <property type="entry name" value="FLAGELLA_BB_ROD"/>
    <property type="match status" value="1"/>
</dbReference>
<dbReference type="EMBL" id="AAOE01000010">
    <property type="protein sequence ID" value="EAR09442.1"/>
    <property type="molecule type" value="Genomic_DNA"/>
</dbReference>
<dbReference type="Pfam" id="PF00460">
    <property type="entry name" value="Flg_bb_rod"/>
    <property type="match status" value="1"/>
</dbReference>
<sequence>MSFGSGLSGVAAANKDLKITGNNIANASTTGFKASRAEFGDAYTTSILGMGQDPIGSGVNVNNVGQKFEQGNISQTNSVLDLAIDGNGFFVTEYPNNSVTYTRSGIFGIDKDGYIVSNQGATLQGFGVNENGIVSGILTDLRVDAGSQPPRGTHGVEAQVNVPAGANVLQSIGSTTRTTGLAVGVAQVGPAQDTTTTLTPIGIPTTEGTASQIVGGPIGFSGTVPGINFPWQPNTSQASSTIDFTLQGPNINGGLSPLTATVQPFSDSIIYDDVNDLVSSINASINGDPDLAGKVQAVVNNFGGITFETAGTYATDGTNIVSIADNVNNLSDPEYLNFGSTGVTFAGNSVAGLNITGADTGSRLTGGRNLNSLDSTVNFFDGAAVAGQDLVYNVNIGGTLFANETFTFNAAGYATLGAFAADLNAQASAGLQAEGQFQINAGRLEFQVTGAGNLGPTNVSVTAVSTGTTSAITMDELGMTGNAIFPPTLTEGQAQNNLIQFDVDGSISNLTLSAVNHADHDSLVADINAQITAAGAPLANEVEAYHVGGVLHFARIDNPTVGDTLNVNFTDGAFVEDPLAESYMGVDSPTQYTTPQTVSAVAGLDLFANDGFIDLTSDPGANATVQANNQTNLEFTDQVPGTLTQLTSSVALPAAPIEATAPGGTVMDFSMNLGGVTSNVTLAVPAGGWATTNAFLNDFENAVNSQPAFTAAYGLNSVSVTADAVTNRMEITADDMGIGPQTISITDVGSTSTVTPTTLGIATNSTPQPTTVLGEAVIPFDNQIEISIDGGAAQRLTIPEGVYTTENELVEQIQNLISSNPNLAGEVSVSHVNGRLIFERTDTGAFPLDIDVTGTAASLANLGMTSTTKTLGEEPIDRSHSFRINLTVPLPDEEGRSGSVAISLDETIYSVDQLAAAINRELAAVPEDEYIGVRAIVGRDENDNEILVFEATEGGEASQISITNIQAPGDDLDVEQLYALLQSDQYESELLTIGEPAITNGYPEQSFVLLDEENDVRTNITIDEGTQASAIASQLSANAGVTATAETDVRILAEDYVNGGDMELYINGQIIEANTFQGIVDEINSYSGTSLNSISADLDDETGDILINSSIGIDISVAIESPREQDGLTVQGYTGTPPVTLGRGADAETNARIGGYVDIVLNEGYTMTEPDPRVAGLFNGLTESSFEEYVINEFNPDDPETYNESASLTVYDSLGNQHRLQLFYVKDPEDPARPQALNSWTVYAQIDGENVGDPDASLPFPENIEPTYAEFKLYFNADGTLDEENTGEWLISNWDPVDENGDSNGAYTSLNVAEGGSLPIPDPNTNSNFSVSFGGTTQYGGPFARYNFQQDGYASGRLKDLEIDDDGTIYARYTNGEAQVLGQVALASFANMEGLNPVGQTEWQESFESGDATIGEPGTGLLGTLQSAALEDSTVDLSEQLVHLIIAQRNYQASAKTIETANAVTQTIINLR</sequence>
<comment type="caution">
    <text evidence="10">The sequence shown here is derived from an EMBL/GenBank/DDBJ whole genome shotgun (WGS) entry which is preliminary data.</text>
</comment>
<dbReference type="Pfam" id="PF22692">
    <property type="entry name" value="LlgE_F_G_D1"/>
    <property type="match status" value="1"/>
</dbReference>
<reference evidence="10 11" key="1">
    <citation type="submission" date="2006-02" db="EMBL/GenBank/DDBJ databases">
        <authorList>
            <person name="Pinhassi J."/>
            <person name="Pedros-Alio C."/>
            <person name="Ferriera S."/>
            <person name="Johnson J."/>
            <person name="Kravitz S."/>
            <person name="Halpern A."/>
            <person name="Remington K."/>
            <person name="Beeson K."/>
            <person name="Tran B."/>
            <person name="Rogers Y.-H."/>
            <person name="Friedman R."/>
            <person name="Venter J.C."/>
        </authorList>
    </citation>
    <scope>NUCLEOTIDE SEQUENCE [LARGE SCALE GENOMIC DNA]</scope>
    <source>
        <strain evidence="10 11">MED297</strain>
    </source>
</reference>
<evidence type="ECO:0000256" key="3">
    <source>
        <dbReference type="ARBA" id="ARBA00019015"/>
    </source>
</evidence>
<protein>
    <recommendedName>
        <fullName evidence="3 5">Flagellar hook protein FlgE</fullName>
    </recommendedName>
</protein>
<dbReference type="Proteomes" id="UP000005953">
    <property type="component" value="Unassembled WGS sequence"/>
</dbReference>
<evidence type="ECO:0000259" key="6">
    <source>
        <dbReference type="Pfam" id="PF00460"/>
    </source>
</evidence>
<comment type="similarity">
    <text evidence="2 5">Belongs to the flagella basal body rod proteins family.</text>
</comment>
<keyword evidence="10" id="KW-0969">Cilium</keyword>
<dbReference type="InterPro" id="IPR037058">
    <property type="entry name" value="Falgellar_hook_FlgE_sf"/>
</dbReference>
<dbReference type="GO" id="GO:0009425">
    <property type="term" value="C:bacterial-type flagellum basal body"/>
    <property type="evidence" value="ECO:0007669"/>
    <property type="project" value="UniProtKB-SubCell"/>
</dbReference>
<evidence type="ECO:0000313" key="10">
    <source>
        <dbReference type="EMBL" id="EAR09442.1"/>
    </source>
</evidence>
<evidence type="ECO:0000256" key="1">
    <source>
        <dbReference type="ARBA" id="ARBA00004117"/>
    </source>
</evidence>
<dbReference type="SUPFAM" id="SSF117143">
    <property type="entry name" value="Flagellar hook protein flgE"/>
    <property type="match status" value="2"/>
</dbReference>
<accession>A4BEL5</accession>
<evidence type="ECO:0000259" key="9">
    <source>
        <dbReference type="Pfam" id="PF22692"/>
    </source>
</evidence>
<feature type="domain" description="Flagellar basal-body/hook protein C-terminal" evidence="7">
    <location>
        <begin position="1426"/>
        <end position="1471"/>
    </location>
</feature>
<evidence type="ECO:0000256" key="4">
    <source>
        <dbReference type="ARBA" id="ARBA00023143"/>
    </source>
</evidence>
<dbReference type="InterPro" id="IPR037925">
    <property type="entry name" value="FlgE/F/G-like"/>
</dbReference>
<dbReference type="NCBIfam" id="TIGR03506">
    <property type="entry name" value="FlgEFG_subfam"/>
    <property type="match status" value="2"/>
</dbReference>
<dbReference type="InterPro" id="IPR019776">
    <property type="entry name" value="Flagellar_basal_body_rod_CS"/>
</dbReference>
<dbReference type="PANTHER" id="PTHR30435">
    <property type="entry name" value="FLAGELLAR PROTEIN"/>
    <property type="match status" value="1"/>
</dbReference>
<dbReference type="InterPro" id="IPR053967">
    <property type="entry name" value="LlgE_F_G-like_D1"/>
</dbReference>
<proteinExistence type="inferred from homology"/>
<evidence type="ECO:0000256" key="2">
    <source>
        <dbReference type="ARBA" id="ARBA00009677"/>
    </source>
</evidence>
<dbReference type="OrthoDB" id="8578401at2"/>
<gene>
    <name evidence="10" type="ORF">MED297_02442</name>
</gene>
<feature type="domain" description="Flagellar hook protein FlgE D2" evidence="8">
    <location>
        <begin position="1193"/>
        <end position="1353"/>
    </location>
</feature>
<dbReference type="InterPro" id="IPR010930">
    <property type="entry name" value="Flg_bb/hook_C_dom"/>
</dbReference>
<comment type="subcellular location">
    <subcellularLocation>
        <location evidence="1 5">Bacterial flagellum basal body</location>
    </subcellularLocation>
</comment>
<evidence type="ECO:0000313" key="11">
    <source>
        <dbReference type="Proteomes" id="UP000005953"/>
    </source>
</evidence>